<dbReference type="EMBL" id="CP067393">
    <property type="protein sequence ID" value="QQP84290.1"/>
    <property type="molecule type" value="Genomic_DNA"/>
</dbReference>
<keyword evidence="2" id="KW-1185">Reference proteome</keyword>
<dbReference type="RefSeq" id="WP_201090188.1">
    <property type="nucleotide sequence ID" value="NZ_CP067393.1"/>
</dbReference>
<reference evidence="1 2" key="1">
    <citation type="submission" date="2021-01" db="EMBL/GenBank/DDBJ databases">
        <title>Entomomonas sp. F2A isolated from a house cricket (Acheta domesticus).</title>
        <authorList>
            <person name="Spergser J."/>
            <person name="Busse H.-J."/>
        </authorList>
    </citation>
    <scope>NUCLEOTIDE SEQUENCE [LARGE SCALE GENOMIC DNA]</scope>
    <source>
        <strain evidence="1 2">F2A</strain>
    </source>
</reference>
<evidence type="ECO:0000313" key="1">
    <source>
        <dbReference type="EMBL" id="QQP84290.1"/>
    </source>
</evidence>
<protein>
    <submittedName>
        <fullName evidence="1">Uncharacterized protein</fullName>
    </submittedName>
</protein>
<gene>
    <name evidence="1" type="ORF">JHT90_07565</name>
</gene>
<accession>A0A974RVP0</accession>
<proteinExistence type="predicted"/>
<evidence type="ECO:0000313" key="2">
    <source>
        <dbReference type="Proteomes" id="UP000595278"/>
    </source>
</evidence>
<dbReference type="AlphaFoldDB" id="A0A974RVP0"/>
<name>A0A974RVP0_9GAMM</name>
<dbReference type="Proteomes" id="UP000595278">
    <property type="component" value="Chromosome"/>
</dbReference>
<organism evidence="1 2">
    <name type="scientific">Entomomonas asaccharolytica</name>
    <dbReference type="NCBI Taxonomy" id="2785331"/>
    <lineage>
        <taxon>Bacteria</taxon>
        <taxon>Pseudomonadati</taxon>
        <taxon>Pseudomonadota</taxon>
        <taxon>Gammaproteobacteria</taxon>
        <taxon>Pseudomonadales</taxon>
        <taxon>Pseudomonadaceae</taxon>
        <taxon>Entomomonas</taxon>
    </lineage>
</organism>
<dbReference type="KEGG" id="eaz:JHT90_07565"/>
<sequence length="137" mass="15618">MGRVHIKIDLASYVKSNDQYTGLEALRLLEQLKEKDVSIELINYELFHIPSMGWVTCNQMDILYALGGEIKADIHIKLDLVKLVQNTGYSIEPLIEELAKSKLNIELVNTVLSRDDPEGIESTNFVNLFLQSFINHE</sequence>